<reference evidence="8" key="1">
    <citation type="submission" date="2020-12" db="EMBL/GenBank/DDBJ databases">
        <title>Metabolic potential, ecology and presence of endohyphal bacteria is reflected in genomic diversity of Mucoromycotina.</title>
        <authorList>
            <person name="Muszewska A."/>
            <person name="Okrasinska A."/>
            <person name="Steczkiewicz K."/>
            <person name="Drgas O."/>
            <person name="Orlowska M."/>
            <person name="Perlinska-Lenart U."/>
            <person name="Aleksandrzak-Piekarczyk T."/>
            <person name="Szatraj K."/>
            <person name="Zielenkiewicz U."/>
            <person name="Pilsyk S."/>
            <person name="Malc E."/>
            <person name="Mieczkowski P."/>
            <person name="Kruszewska J.S."/>
            <person name="Biernat P."/>
            <person name="Pawlowska J."/>
        </authorList>
    </citation>
    <scope>NUCLEOTIDE SEQUENCE</scope>
    <source>
        <strain evidence="8">WA0000017839</strain>
    </source>
</reference>
<dbReference type="PROSITE" id="PS00411">
    <property type="entry name" value="KINESIN_MOTOR_1"/>
    <property type="match status" value="1"/>
</dbReference>
<keyword evidence="1 5" id="KW-0547">Nucleotide-binding</keyword>
<feature type="region of interest" description="Disordered" evidence="6">
    <location>
        <begin position="1"/>
        <end position="26"/>
    </location>
</feature>
<evidence type="ECO:0000313" key="8">
    <source>
        <dbReference type="EMBL" id="KAG2194181.1"/>
    </source>
</evidence>
<dbReference type="SUPFAM" id="SSF52540">
    <property type="entry name" value="P-loop containing nucleoside triphosphate hydrolases"/>
    <property type="match status" value="1"/>
</dbReference>
<dbReference type="GO" id="GO:0008017">
    <property type="term" value="F:microtubule binding"/>
    <property type="evidence" value="ECO:0007669"/>
    <property type="project" value="InterPro"/>
</dbReference>
<evidence type="ECO:0000256" key="3">
    <source>
        <dbReference type="ARBA" id="ARBA00023054"/>
    </source>
</evidence>
<feature type="domain" description="Kinesin motor" evidence="7">
    <location>
        <begin position="733"/>
        <end position="1057"/>
    </location>
</feature>
<feature type="binding site" evidence="5">
    <location>
        <begin position="817"/>
        <end position="824"/>
    </location>
    <ligand>
        <name>ATP</name>
        <dbReference type="ChEBI" id="CHEBI:30616"/>
    </ligand>
</feature>
<dbReference type="Gene3D" id="3.40.850.10">
    <property type="entry name" value="Kinesin motor domain"/>
    <property type="match status" value="1"/>
</dbReference>
<dbReference type="Proteomes" id="UP000603453">
    <property type="component" value="Unassembled WGS sequence"/>
</dbReference>
<dbReference type="SMART" id="SM00129">
    <property type="entry name" value="KISc"/>
    <property type="match status" value="1"/>
</dbReference>
<keyword evidence="2 5" id="KW-0067">ATP-binding</keyword>
<evidence type="ECO:0000256" key="1">
    <source>
        <dbReference type="ARBA" id="ARBA00022741"/>
    </source>
</evidence>
<gene>
    <name evidence="8" type="ORF">INT47_007913</name>
</gene>
<dbReference type="OrthoDB" id="190846at2759"/>
<feature type="compositionally biased region" description="Low complexity" evidence="6">
    <location>
        <begin position="1207"/>
        <end position="1224"/>
    </location>
</feature>
<keyword evidence="4 5" id="KW-0505">Motor protein</keyword>
<feature type="compositionally biased region" description="Basic and acidic residues" evidence="6">
    <location>
        <begin position="1227"/>
        <end position="1240"/>
    </location>
</feature>
<evidence type="ECO:0000256" key="2">
    <source>
        <dbReference type="ARBA" id="ARBA00022840"/>
    </source>
</evidence>
<dbReference type="PANTHER" id="PTHR47968">
    <property type="entry name" value="CENTROMERE PROTEIN E"/>
    <property type="match status" value="1"/>
</dbReference>
<dbReference type="InterPro" id="IPR036961">
    <property type="entry name" value="Kinesin_motor_dom_sf"/>
</dbReference>
<protein>
    <recommendedName>
        <fullName evidence="7">Kinesin motor domain-containing protein</fullName>
    </recommendedName>
</protein>
<feature type="region of interest" description="Disordered" evidence="6">
    <location>
        <begin position="1202"/>
        <end position="1246"/>
    </location>
</feature>
<dbReference type="PRINTS" id="PR00380">
    <property type="entry name" value="KINESINHEAVY"/>
</dbReference>
<dbReference type="EMBL" id="JAEPRD010000203">
    <property type="protein sequence ID" value="KAG2194181.1"/>
    <property type="molecule type" value="Genomic_DNA"/>
</dbReference>
<feature type="compositionally biased region" description="Basic and acidic residues" evidence="6">
    <location>
        <begin position="14"/>
        <end position="25"/>
    </location>
</feature>
<dbReference type="SUPFAM" id="SSF53474">
    <property type="entry name" value="alpha/beta-Hydrolases"/>
    <property type="match status" value="1"/>
</dbReference>
<feature type="region of interest" description="Disordered" evidence="6">
    <location>
        <begin position="678"/>
        <end position="718"/>
    </location>
</feature>
<proteinExistence type="inferred from homology"/>
<dbReference type="Pfam" id="PF02450">
    <property type="entry name" value="LCAT"/>
    <property type="match status" value="1"/>
</dbReference>
<dbReference type="InterPro" id="IPR027640">
    <property type="entry name" value="Kinesin-like_fam"/>
</dbReference>
<feature type="compositionally biased region" description="Low complexity" evidence="6">
    <location>
        <begin position="696"/>
        <end position="711"/>
    </location>
</feature>
<name>A0A8H7UPW8_9FUNG</name>
<sequence length="1524" mass="171681">MLKKRHGFSFGNGEQHEKQDKDSGRLHKILRYNTTPTPVQEEQEPEDILADSLMFQQATPPVWKRKRFHFIVGLSVGLLAAYGASTTPTAQTHLNELQTYLTLQIADMIPVTDLVDEIFGNFTNFFTPVPSSDQSFMPALVHKQEMDLKPHFPVVLIPGIISSGLESWGTSEKSRRFFRKRMWGTTTMFRSVLLDKEIWTQHLKLDPVTGLDPPGIKIRAAQGLDAADYFVTGYWIWAKIIENLAFIGYDNNNMYLASYDWRLSFSNLQIRDQYFSKLQTTIETSKNTKGVPAVIVTHSMGSTMFPYFLRWVQDPKGGNGGDDWTEKHIASFVNIAGPMVGVPKALTAMLSGETRDTMSLGSFGAYLLEKFFSRRERANLMRTWGGASSMLPKGGDTIWGDRHGAPDDTALGQHSFGNIISFTKKKQNSTEEEATNQTQKVVDEDAVNNYSVDDSIDLLYQTANGEYTNMLESNYSMGISESKKELEKNNKDPKKWSNPLESQLPVAPSMKIFCLYGVGLPTERSYYYTKAKDDVENNGAKCDHDCELDVASLLNGSDIKQEEFIDAVVKKSFHHPNEEIPQPPPIYIDGAIHSPENGVQTGVRFTDGDGTVPVLSLGYMCAPSGGWTKHADLYNPGHSPVVLKEYVHEQSDSKLDVRGGSKAGDHVDILGNWEMTENMTTDRPLSPPPTPHWSESEQSMYPSPTSSSSNPRIKRRPSLKASYSTKCTSIRENVQVMVRCRPRSVKEMTHNEEACWSIQPEDGSIELACLNSIPTIRTFHFDNVLMGVDNEQVYKSGILDLVRSAMMGYNGTVFAYGQTASGKTYANYGTEKEPGVIPRAVNEVFSYIEENTTGREFLLRVSYMEIYNEKIQDLLNPKNTNPEIVENKTGVRVRNLREIIVKTALEVMNCIREGEENRHISATDYNERSSRSHTIFQFIIESRLKGISTNSNKSVRCSQLNLIDLAGSEKVATDTERRIEGGYINRSLLTLGSVISKLTSDEPSSHIPYRNSKLTRILKSALSGNARISVICTINPTFKSKDESLNTLRFAQRTKLVKTAAKMTRIVDNSELQNCLIKIAKLQTMMQEKNDLEAETRERLKNLLGLILTSTKDENPDQTEKSDYFSNISPDDMMKVSTMHDVVARCEEGFNAQITTHQNQIDKMTLKVEQLQDMLSIMESLNDKKDDIISKKDAQIEKLQQEMASLQQQRQQPQQRQQNTTRPNTPRPKESIQLKGLRAEENEDSQPYKTASLFVKKFVSKIPKESSLIARTEEKETQTDVELELQEGQAFDMEPEVCQASPMELEVCQAFHVEPKLFPVLQMESEVCQAFQMEPEVYQAVETKHEICQVAEEPEAYLVDASQSGEAELEVCLVDEESEACQTESELEVQELSVSTCPNTPNASDTCESKATPSLLTTIEGDAKPQTFDIPTQTSITSLSSSSLIPIHEAISFIEPIYHHSPTDEIAIVDEDTLTELPELVHEQMEDTYVPYSKSIRQPFPFSFMVNRYTVFCTIMYFMVQLNV</sequence>
<dbReference type="GO" id="GO:0006629">
    <property type="term" value="P:lipid metabolic process"/>
    <property type="evidence" value="ECO:0007669"/>
    <property type="project" value="InterPro"/>
</dbReference>
<organism evidence="8 9">
    <name type="scientific">Mucor saturninus</name>
    <dbReference type="NCBI Taxonomy" id="64648"/>
    <lineage>
        <taxon>Eukaryota</taxon>
        <taxon>Fungi</taxon>
        <taxon>Fungi incertae sedis</taxon>
        <taxon>Mucoromycota</taxon>
        <taxon>Mucoromycotina</taxon>
        <taxon>Mucoromycetes</taxon>
        <taxon>Mucorales</taxon>
        <taxon>Mucorineae</taxon>
        <taxon>Mucoraceae</taxon>
        <taxon>Mucor</taxon>
    </lineage>
</organism>
<dbReference type="InterPro" id="IPR001752">
    <property type="entry name" value="Kinesin_motor_dom"/>
</dbReference>
<evidence type="ECO:0000256" key="4">
    <source>
        <dbReference type="ARBA" id="ARBA00023175"/>
    </source>
</evidence>
<dbReference type="PROSITE" id="PS50067">
    <property type="entry name" value="KINESIN_MOTOR_2"/>
    <property type="match status" value="1"/>
</dbReference>
<keyword evidence="9" id="KW-1185">Reference proteome</keyword>
<dbReference type="GO" id="GO:0008374">
    <property type="term" value="F:O-acyltransferase activity"/>
    <property type="evidence" value="ECO:0007669"/>
    <property type="project" value="InterPro"/>
</dbReference>
<dbReference type="InterPro" id="IPR029058">
    <property type="entry name" value="AB_hydrolase_fold"/>
</dbReference>
<dbReference type="GO" id="GO:0007018">
    <property type="term" value="P:microtubule-based movement"/>
    <property type="evidence" value="ECO:0007669"/>
    <property type="project" value="InterPro"/>
</dbReference>
<evidence type="ECO:0000256" key="5">
    <source>
        <dbReference type="PROSITE-ProRule" id="PRU00283"/>
    </source>
</evidence>
<comment type="caution">
    <text evidence="8">The sequence shown here is derived from an EMBL/GenBank/DDBJ whole genome shotgun (WGS) entry which is preliminary data.</text>
</comment>
<keyword evidence="3" id="KW-0175">Coiled coil</keyword>
<dbReference type="GO" id="GO:0003777">
    <property type="term" value="F:microtubule motor activity"/>
    <property type="evidence" value="ECO:0007669"/>
    <property type="project" value="InterPro"/>
</dbReference>
<dbReference type="InterPro" id="IPR027417">
    <property type="entry name" value="P-loop_NTPase"/>
</dbReference>
<evidence type="ECO:0000256" key="6">
    <source>
        <dbReference type="SAM" id="MobiDB-lite"/>
    </source>
</evidence>
<dbReference type="PANTHER" id="PTHR47968:SF75">
    <property type="entry name" value="CENTROMERE-ASSOCIATED PROTEIN E"/>
    <property type="match status" value="1"/>
</dbReference>
<accession>A0A8H7UPW8</accession>
<dbReference type="InterPro" id="IPR019821">
    <property type="entry name" value="Kinesin_motor_CS"/>
</dbReference>
<evidence type="ECO:0000259" key="7">
    <source>
        <dbReference type="PROSITE" id="PS50067"/>
    </source>
</evidence>
<comment type="similarity">
    <text evidence="5">Belongs to the TRAFAC class myosin-kinesin ATPase superfamily. Kinesin family.</text>
</comment>
<dbReference type="InterPro" id="IPR003386">
    <property type="entry name" value="LACT/PDAT_acylTrfase"/>
</dbReference>
<dbReference type="Gene3D" id="3.40.50.1820">
    <property type="entry name" value="alpha/beta hydrolase"/>
    <property type="match status" value="1"/>
</dbReference>
<dbReference type="Pfam" id="PF00225">
    <property type="entry name" value="Kinesin"/>
    <property type="match status" value="1"/>
</dbReference>
<dbReference type="GO" id="GO:0005524">
    <property type="term" value="F:ATP binding"/>
    <property type="evidence" value="ECO:0007669"/>
    <property type="project" value="UniProtKB-UniRule"/>
</dbReference>
<evidence type="ECO:0000313" key="9">
    <source>
        <dbReference type="Proteomes" id="UP000603453"/>
    </source>
</evidence>